<gene>
    <name evidence="1" type="ORF">QYM36_003635</name>
</gene>
<organism evidence="1 2">
    <name type="scientific">Artemia franciscana</name>
    <name type="common">Brine shrimp</name>
    <name type="synonym">Artemia sanfranciscana</name>
    <dbReference type="NCBI Taxonomy" id="6661"/>
    <lineage>
        <taxon>Eukaryota</taxon>
        <taxon>Metazoa</taxon>
        <taxon>Ecdysozoa</taxon>
        <taxon>Arthropoda</taxon>
        <taxon>Crustacea</taxon>
        <taxon>Branchiopoda</taxon>
        <taxon>Anostraca</taxon>
        <taxon>Artemiidae</taxon>
        <taxon>Artemia</taxon>
    </lineage>
</organism>
<evidence type="ECO:0000313" key="2">
    <source>
        <dbReference type="Proteomes" id="UP001187531"/>
    </source>
</evidence>
<sequence length="238" mass="26628">MWKNLLSGKKKLVKKVEFLEVNSVAENSDDSFDGSSGDGSDTCGLYVVNGRPESEKEESLEFQSSKTALKQKIDVDLRITSLPRIRWQEKYEFLLSLVSDPRFLVKDALKAEQAKLTLKSQAFLLEKSIVTDAFSKCQLNFNQAEVDNINANLMQDIQKKGTEEVSAVNDGINIAVNSVNCGNFRLETLKVFSLLCQRSMIRSRLNTLVNLKKVNVANDSVSSSIFIQNHQSVNINSL</sequence>
<evidence type="ECO:0000313" key="1">
    <source>
        <dbReference type="EMBL" id="KAK2721413.1"/>
    </source>
</evidence>
<accession>A0AA88I565</accession>
<dbReference type="AlphaFoldDB" id="A0AA88I565"/>
<name>A0AA88I565_ARTSF</name>
<protein>
    <submittedName>
        <fullName evidence="1">Uncharacterized protein</fullName>
    </submittedName>
</protein>
<dbReference type="EMBL" id="JAVRJZ010000006">
    <property type="protein sequence ID" value="KAK2721413.1"/>
    <property type="molecule type" value="Genomic_DNA"/>
</dbReference>
<comment type="caution">
    <text evidence="1">The sequence shown here is derived from an EMBL/GenBank/DDBJ whole genome shotgun (WGS) entry which is preliminary data.</text>
</comment>
<keyword evidence="2" id="KW-1185">Reference proteome</keyword>
<proteinExistence type="predicted"/>
<reference evidence="1" key="1">
    <citation type="submission" date="2023-07" db="EMBL/GenBank/DDBJ databases">
        <title>Chromosome-level genome assembly of Artemia franciscana.</title>
        <authorList>
            <person name="Jo E."/>
        </authorList>
    </citation>
    <scope>NUCLEOTIDE SEQUENCE</scope>
    <source>
        <tissue evidence="1">Whole body</tissue>
    </source>
</reference>
<dbReference type="Proteomes" id="UP001187531">
    <property type="component" value="Unassembled WGS sequence"/>
</dbReference>